<accession>A0A8J2X086</accession>
<comment type="caution">
    <text evidence="2">The sequence shown here is derived from an EMBL/GenBank/DDBJ whole genome shotgun (WGS) entry which is preliminary data.</text>
</comment>
<evidence type="ECO:0000313" key="2">
    <source>
        <dbReference type="EMBL" id="CAH0368981.1"/>
    </source>
</evidence>
<evidence type="ECO:0000256" key="1">
    <source>
        <dbReference type="SAM" id="MobiDB-lite"/>
    </source>
</evidence>
<sequence>MRRPREPRPWPRERRHGTQSSSRPAWCALIGFAVVCALAVNARHMLQLHSAAAAEREGGLLETWRAEARDAWTGDAPWPRVVHSPRPTPAPSTMRVETPKIDAEERAAAEAERRRHQMEAERAAEERRAQKEKVDEERAAAERAEAARLAAERARKLATPAPSPRPSPRPATPAPTPDRYEPRDRTTPAPVATPKEEPRDRTTPAPTPDRYEPRDRATPAPVATPKKASRAVVAVDTKYRVNSTRRAAHAEANALATGKAVPCRARRSQNNTWLGVRVLVTGLSRSGSTWQYNAVKSMLEQYVQRRRLSAEEYAVHGAHADGDAAAFDACLSSRICVLKTHIFVPRLVNQVDVILTSHRDVRDVVLSSMLMFGACFAPTGSTRTQRSHGVALRFQQYAHWAPYVCYDAVYERMKLNYTSEVQRLSRAVLGNENAVDASAVVQHVDELANRKPTSCQRGANSPKRGRHQPRKCWDSTTGFGAGHVHAATSKPKAYSKRIVLDEVQRRVPHCDVYLALRRVTEGFGGWLSAHGYDDGDDRLKEDTDAALLLRGAFAEEVNTTNAEPTPAPTPKQEDEGEPDDDGNQRRRLLFSPVRKHWGNNFVDSLPERAQVMDGRDFRRPTHGTPVAWPRFVHVTNPFFRSKPHAHTTIGGEAINEDEVAHEALSSAWRVATRSGIDVELVAAARHDDRDAQRILTRFPVRRACELGNGVITANGMRLPLVSDLLECAAHNHEADYVVLTNPDILIHPHFYVHLQQLVLDERRPLRTAWSITRRQIAPRAFETLDDVFRSVGEPHLGHDTLVFPRSWLSRLQAPTALTPGFSPWGGAFMASLAHVGRAVVLGGKRWTFHLAGDGVPPDASKAEARKLQKDALLQKRTEVCENHAGTFFTTLESAAFLTATLQEDVVSRCCCGVDAAAAPHGTIRLPAPASAYALNFFSGPNKPRLKALGMHSYQYLWDRLGADVDLSRCAALPGIQLLPSSVIQEEVNKWCSTQTCPQRRNNSDCARARARPEFEAELIDDATVAGAALTIFVAYEKLPTPYEGGHVRIRQILSWSCRAGHRVILAHRDAKAPKEFSSKWEALPAKMVRDLDIAGCEDSNLAVFAVSSDLKAVTAPRLAKQRVDVVIGTTWFYRRDAAPIPLLLLPVVRELGLLRRRKIRLALVSDDVQYARAKSVAAARGDAPNYWKNVREAERVLYGHPDVEVVLSISDDDSRAFEEVRASPPSEVSADFVGHELLKKETISAAKPPIRVLPFRARIDPQTARKGWDAHAQTWAARKDLVFVGGGTYSNRKVVRWLLREALPAISSLSDVDGGCDELRNANLMLAGTVVWAEEARAACKDARSKNDAEQIQRVCSAENVGRGRPPHTSARVWAPGRLDNVGNVLRRSRVFAAPADVPSGISTKVWLALEHGLPIATTIDGSRGLPTAAREAALQGRSPFLGPVSLESSATHFAKAVSTTYCNASRWRHDALAALQLAKDLESRAPWTGPDGPLADLTSGPASMACAAPSAPINLEKERAVASDLIGAVQGRFNTMLASAGGDCRSLMATYD</sequence>
<dbReference type="Proteomes" id="UP000789595">
    <property type="component" value="Unassembled WGS sequence"/>
</dbReference>
<gene>
    <name evidence="2" type="ORF">PECAL_2P20830</name>
</gene>
<evidence type="ECO:0000313" key="3">
    <source>
        <dbReference type="Proteomes" id="UP000789595"/>
    </source>
</evidence>
<feature type="compositionally biased region" description="Basic and acidic residues" evidence="1">
    <location>
        <begin position="1"/>
        <end position="12"/>
    </location>
</feature>
<feature type="region of interest" description="Disordered" evidence="1">
    <location>
        <begin position="76"/>
        <end position="230"/>
    </location>
</feature>
<feature type="compositionally biased region" description="Basic and acidic residues" evidence="1">
    <location>
        <begin position="97"/>
        <end position="155"/>
    </location>
</feature>
<dbReference type="EMBL" id="CAKKNE010000002">
    <property type="protein sequence ID" value="CAH0368981.1"/>
    <property type="molecule type" value="Genomic_DNA"/>
</dbReference>
<keyword evidence="3" id="KW-1185">Reference proteome</keyword>
<organism evidence="2 3">
    <name type="scientific">Pelagomonas calceolata</name>
    <dbReference type="NCBI Taxonomy" id="35677"/>
    <lineage>
        <taxon>Eukaryota</taxon>
        <taxon>Sar</taxon>
        <taxon>Stramenopiles</taxon>
        <taxon>Ochrophyta</taxon>
        <taxon>Pelagophyceae</taxon>
        <taxon>Pelagomonadales</taxon>
        <taxon>Pelagomonadaceae</taxon>
        <taxon>Pelagomonas</taxon>
    </lineage>
</organism>
<proteinExistence type="predicted"/>
<feature type="region of interest" description="Disordered" evidence="1">
    <location>
        <begin position="553"/>
        <end position="585"/>
    </location>
</feature>
<feature type="region of interest" description="Disordered" evidence="1">
    <location>
        <begin position="1"/>
        <end position="22"/>
    </location>
</feature>
<protein>
    <submittedName>
        <fullName evidence="2">Uncharacterized protein</fullName>
    </submittedName>
</protein>
<reference evidence="2" key="1">
    <citation type="submission" date="2021-11" db="EMBL/GenBank/DDBJ databases">
        <authorList>
            <consortium name="Genoscope - CEA"/>
            <person name="William W."/>
        </authorList>
    </citation>
    <scope>NUCLEOTIDE SEQUENCE</scope>
</reference>
<name>A0A8J2X086_9STRA</name>
<feature type="compositionally biased region" description="Pro residues" evidence="1">
    <location>
        <begin position="161"/>
        <end position="176"/>
    </location>
</feature>
<dbReference type="OrthoDB" id="203283at2759"/>